<dbReference type="InterPro" id="IPR036566">
    <property type="entry name" value="PYNP-like_C_sf"/>
</dbReference>
<dbReference type="Pfam" id="PF00591">
    <property type="entry name" value="Glycos_transf_3"/>
    <property type="match status" value="1"/>
</dbReference>
<dbReference type="Gene3D" id="1.20.970.10">
    <property type="entry name" value="Transferase, Pyrimidine Nucleoside Phosphorylase, Chain C"/>
    <property type="match status" value="1"/>
</dbReference>
<dbReference type="EMBL" id="BEHT01000006">
    <property type="protein sequence ID" value="GBC98154.1"/>
    <property type="molecule type" value="Genomic_DNA"/>
</dbReference>
<evidence type="ECO:0000256" key="4">
    <source>
        <dbReference type="ARBA" id="ARBA00022679"/>
    </source>
</evidence>
<evidence type="ECO:0000313" key="7">
    <source>
        <dbReference type="Proteomes" id="UP000236173"/>
    </source>
</evidence>
<dbReference type="Proteomes" id="UP000236173">
    <property type="component" value="Unassembled WGS sequence"/>
</dbReference>
<dbReference type="InterPro" id="IPR013102">
    <property type="entry name" value="PYNP_C"/>
</dbReference>
<dbReference type="NCBIfam" id="NF004490">
    <property type="entry name" value="PRK05820.1"/>
    <property type="match status" value="1"/>
</dbReference>
<feature type="domain" description="Pyrimidine nucleoside phosphorylase C-terminal" evidence="5">
    <location>
        <begin position="345"/>
        <end position="417"/>
    </location>
</feature>
<comment type="subunit">
    <text evidence="2">Homodimer.</text>
</comment>
<proteinExistence type="inferred from homology"/>
<dbReference type="GO" id="GO:0009032">
    <property type="term" value="F:thymidine phosphorylase activity"/>
    <property type="evidence" value="ECO:0007669"/>
    <property type="project" value="TreeGrafter"/>
</dbReference>
<dbReference type="SUPFAM" id="SSF54680">
    <property type="entry name" value="Pyrimidine nucleoside phosphorylase C-terminal domain"/>
    <property type="match status" value="1"/>
</dbReference>
<dbReference type="InterPro" id="IPR018090">
    <property type="entry name" value="Pyrmidine_PPas_bac/euk"/>
</dbReference>
<dbReference type="GO" id="GO:0006213">
    <property type="term" value="P:pyrimidine nucleoside metabolic process"/>
    <property type="evidence" value="ECO:0007669"/>
    <property type="project" value="InterPro"/>
</dbReference>
<keyword evidence="3 6" id="KW-0328">Glycosyltransferase</keyword>
<dbReference type="GO" id="GO:0004645">
    <property type="term" value="F:1,4-alpha-oligoglucan phosphorylase activity"/>
    <property type="evidence" value="ECO:0007669"/>
    <property type="project" value="InterPro"/>
</dbReference>
<comment type="similarity">
    <text evidence="1">Belongs to the thymidine/pyrimidine-nucleoside phosphorylase family.</text>
</comment>
<gene>
    <name evidence="6" type="primary">pdp</name>
    <name evidence="6" type="ORF">HRbin17_00651</name>
</gene>
<dbReference type="InterPro" id="IPR035902">
    <property type="entry name" value="Nuc_phospho_transferase"/>
</dbReference>
<dbReference type="PANTHER" id="PTHR10515:SF0">
    <property type="entry name" value="THYMIDINE PHOSPHORYLASE"/>
    <property type="match status" value="1"/>
</dbReference>
<dbReference type="AlphaFoldDB" id="A0A2H5XAG3"/>
<evidence type="ECO:0000313" key="6">
    <source>
        <dbReference type="EMBL" id="GBC98154.1"/>
    </source>
</evidence>
<dbReference type="Pfam" id="PF02885">
    <property type="entry name" value="Glycos_trans_3N"/>
    <property type="match status" value="1"/>
</dbReference>
<dbReference type="PIRSF" id="PIRSF000478">
    <property type="entry name" value="TP_PyNP"/>
    <property type="match status" value="1"/>
</dbReference>
<reference evidence="7" key="1">
    <citation type="submission" date="2017-09" db="EMBL/GenBank/DDBJ databases">
        <title>Metaegenomics of thermophilic ammonia-oxidizing enrichment culture.</title>
        <authorList>
            <person name="Kato S."/>
            <person name="Suzuki K."/>
        </authorList>
    </citation>
    <scope>NUCLEOTIDE SEQUENCE [LARGE SCALE GENOMIC DNA]</scope>
</reference>
<dbReference type="Gene3D" id="3.40.1030.10">
    <property type="entry name" value="Nucleoside phosphorylase/phosphoribosyltransferase catalytic domain"/>
    <property type="match status" value="1"/>
</dbReference>
<accession>A0A2H5XAG3</accession>
<evidence type="ECO:0000256" key="1">
    <source>
        <dbReference type="ARBA" id="ARBA00006915"/>
    </source>
</evidence>
<evidence type="ECO:0000256" key="3">
    <source>
        <dbReference type="ARBA" id="ARBA00022676"/>
    </source>
</evidence>
<dbReference type="InterPro" id="IPR036320">
    <property type="entry name" value="Glycosyl_Trfase_fam3_N_dom_sf"/>
</dbReference>
<dbReference type="SUPFAM" id="SSF47648">
    <property type="entry name" value="Nucleoside phosphorylase/phosphoribosyltransferase N-terminal domain"/>
    <property type="match status" value="1"/>
</dbReference>
<dbReference type="SUPFAM" id="SSF52418">
    <property type="entry name" value="Nucleoside phosphorylase/phosphoribosyltransferase catalytic domain"/>
    <property type="match status" value="1"/>
</dbReference>
<comment type="caution">
    <text evidence="6">The sequence shown here is derived from an EMBL/GenBank/DDBJ whole genome shotgun (WGS) entry which is preliminary data.</text>
</comment>
<dbReference type="FunFam" id="3.40.1030.10:FF:000003">
    <property type="entry name" value="Pyrimidine-nucleoside phosphorylase"/>
    <property type="match status" value="1"/>
</dbReference>
<dbReference type="SMART" id="SM00941">
    <property type="entry name" value="PYNP_C"/>
    <property type="match status" value="1"/>
</dbReference>
<dbReference type="InterPro" id="IPR000312">
    <property type="entry name" value="Glycosyl_Trfase_fam3"/>
</dbReference>
<dbReference type="PANTHER" id="PTHR10515">
    <property type="entry name" value="THYMIDINE PHOSPHORYLASE"/>
    <property type="match status" value="1"/>
</dbReference>
<dbReference type="NCBIfam" id="TIGR02644">
    <property type="entry name" value="Y_phosphoryl"/>
    <property type="match status" value="1"/>
</dbReference>
<dbReference type="InterPro" id="IPR000053">
    <property type="entry name" value="Thymidine/pyrmidine_PPase"/>
</dbReference>
<organism evidence="6 7">
    <name type="scientific">Candidatus Fervidibacter japonicus</name>
    <dbReference type="NCBI Taxonomy" id="2035412"/>
    <lineage>
        <taxon>Bacteria</taxon>
        <taxon>Candidatus Fervidibacterota</taxon>
        <taxon>Candidatus Fervidibacter</taxon>
    </lineage>
</organism>
<dbReference type="GO" id="GO:0005829">
    <property type="term" value="C:cytosol"/>
    <property type="evidence" value="ECO:0007669"/>
    <property type="project" value="TreeGrafter"/>
</dbReference>
<dbReference type="GO" id="GO:0006206">
    <property type="term" value="P:pyrimidine nucleobase metabolic process"/>
    <property type="evidence" value="ECO:0007669"/>
    <property type="project" value="InterPro"/>
</dbReference>
<keyword evidence="4 6" id="KW-0808">Transferase</keyword>
<name>A0A2H5XAG3_9BACT</name>
<evidence type="ECO:0000256" key="2">
    <source>
        <dbReference type="ARBA" id="ARBA00011738"/>
    </source>
</evidence>
<dbReference type="Gene3D" id="3.90.1170.30">
    <property type="entry name" value="Pyrimidine nucleoside phosphorylase-like, C-terminal domain"/>
    <property type="match status" value="1"/>
</dbReference>
<evidence type="ECO:0000259" key="5">
    <source>
        <dbReference type="SMART" id="SM00941"/>
    </source>
</evidence>
<dbReference type="Pfam" id="PF07831">
    <property type="entry name" value="PYNP_C"/>
    <property type="match status" value="1"/>
</dbReference>
<sequence length="431" mass="44881">MVIYEILRKRLDGEGNTADEIATLVHGFVRGEVAPEQMAAWLAAVYVRGLSDEETWWLTQAMAKSGRTLDLSAIDGIKVDKHSTGGVGDKVSIVVVPLVAAAGVPVAKLTGRALGHTGGTADKLESIPHLRVNLSEAEFIAQVQRIGCAIAVATEDIAPADKKIYALRDKTATVASIPLIVSSILSKKLAGGADAFVFDVKFGDGAFMRQLDDAKALAEGLVRTAALAGKRAVAVLSSMEQPLGHAIGNAVEVAEAVAVLRGDGPDDVREVSLTVAAQMLWLGGAVTTPEVGREKAAELLRTGAALEKLRQLVAAQGGDDRIVDDPQRLPQPTHRTAVTADRDGVVASIATRRLGLLAAQLGAGRLGSATVDPAAGIWVHKKVGDPVRVGEAVATLQSTHPIPPTLQEQVKSCFVIGETVAPPPLVAGIVS</sequence>
<dbReference type="InterPro" id="IPR017459">
    <property type="entry name" value="Glycosyl_Trfase_fam3_N_dom"/>
</dbReference>
<dbReference type="EC" id="2.4.2.2" evidence="6"/>
<protein>
    <submittedName>
        <fullName evidence="6">Pyrimidine-nucleoside phosphorylase</fullName>
        <ecNumber evidence="6">2.4.2.2</ecNumber>
    </submittedName>
</protein>